<organism evidence="1 2">
    <name type="scientific">Drosophila madeirensis</name>
    <name type="common">Fruit fly</name>
    <dbReference type="NCBI Taxonomy" id="30013"/>
    <lineage>
        <taxon>Eukaryota</taxon>
        <taxon>Metazoa</taxon>
        <taxon>Ecdysozoa</taxon>
        <taxon>Arthropoda</taxon>
        <taxon>Hexapoda</taxon>
        <taxon>Insecta</taxon>
        <taxon>Pterygota</taxon>
        <taxon>Neoptera</taxon>
        <taxon>Endopterygota</taxon>
        <taxon>Diptera</taxon>
        <taxon>Brachycera</taxon>
        <taxon>Muscomorpha</taxon>
        <taxon>Ephydroidea</taxon>
        <taxon>Drosophilidae</taxon>
        <taxon>Drosophila</taxon>
        <taxon>Sophophora</taxon>
    </lineage>
</organism>
<gene>
    <name evidence="1" type="ORF">DMAD_01899</name>
</gene>
<reference evidence="1 2" key="1">
    <citation type="submission" date="2024-02" db="EMBL/GenBank/DDBJ databases">
        <title>A chromosome-level genome assembly of Drosophila madeirensis, a fruit fly species endemic to Madeira island.</title>
        <authorList>
            <person name="Tomihara K."/>
            <person name="Llopart A."/>
            <person name="Yamamoto D."/>
        </authorList>
    </citation>
    <scope>NUCLEOTIDE SEQUENCE [LARGE SCALE GENOMIC DNA]</scope>
    <source>
        <strain evidence="1 2">RF1</strain>
    </source>
</reference>
<dbReference type="EMBL" id="AP029266">
    <property type="protein sequence ID" value="BFG02388.1"/>
    <property type="molecule type" value="Genomic_DNA"/>
</dbReference>
<protein>
    <recommendedName>
        <fullName evidence="3">Secreted protein</fullName>
    </recommendedName>
</protein>
<dbReference type="Proteomes" id="UP001500889">
    <property type="component" value="Chromosome A"/>
</dbReference>
<accession>A0AAU9G3E5</accession>
<keyword evidence="2" id="KW-1185">Reference proteome</keyword>
<evidence type="ECO:0000313" key="1">
    <source>
        <dbReference type="EMBL" id="BFG02388.1"/>
    </source>
</evidence>
<name>A0AAU9G3E5_DROMD</name>
<evidence type="ECO:0000313" key="2">
    <source>
        <dbReference type="Proteomes" id="UP001500889"/>
    </source>
</evidence>
<dbReference type="AlphaFoldDB" id="A0AAU9G3E5"/>
<proteinExistence type="predicted"/>
<evidence type="ECO:0008006" key="3">
    <source>
        <dbReference type="Google" id="ProtNLM"/>
    </source>
</evidence>
<sequence length="91" mass="9208">MPGTATSSLLSGTATSLDEPMLDESSLLLIKMMSGTATSSLLSGTATSLVEPSLDEPMLDETSRGVANSIGAVLPLPRLATRAPSDSGSLE</sequence>